<organism evidence="2 3">
    <name type="scientific">Halotia branconii CENA392</name>
    <dbReference type="NCBI Taxonomy" id="1539056"/>
    <lineage>
        <taxon>Bacteria</taxon>
        <taxon>Bacillati</taxon>
        <taxon>Cyanobacteriota</taxon>
        <taxon>Cyanophyceae</taxon>
        <taxon>Nostocales</taxon>
        <taxon>Nodulariaceae</taxon>
        <taxon>Halotia</taxon>
    </lineage>
</organism>
<dbReference type="AlphaFoldDB" id="A0AAJ6NPL6"/>
<name>A0AAJ6NPL6_9CYAN</name>
<dbReference type="RefSeq" id="WP_281481559.1">
    <property type="nucleotide sequence ID" value="NZ_CP124543.1"/>
</dbReference>
<evidence type="ECO:0000256" key="1">
    <source>
        <dbReference type="SAM" id="MobiDB-lite"/>
    </source>
</evidence>
<accession>A0AAJ6NPL6</accession>
<protein>
    <submittedName>
        <fullName evidence="2">Uncharacterized protein</fullName>
    </submittedName>
</protein>
<feature type="compositionally biased region" description="Polar residues" evidence="1">
    <location>
        <begin position="38"/>
        <end position="47"/>
    </location>
</feature>
<evidence type="ECO:0000313" key="3">
    <source>
        <dbReference type="Proteomes" id="UP001223520"/>
    </source>
</evidence>
<keyword evidence="3" id="KW-1185">Reference proteome</keyword>
<dbReference type="KEGG" id="hbq:QI031_20895"/>
<evidence type="ECO:0000313" key="2">
    <source>
        <dbReference type="EMBL" id="WGV24233.1"/>
    </source>
</evidence>
<proteinExistence type="predicted"/>
<reference evidence="2 3" key="1">
    <citation type="journal article" date="2023" name="Limnol Oceanogr Lett">
        <title>Environmental adaptations by the intertidal Antarctic cyanobacterium Halotia branconii CENA392 as revealed using long-read genome sequencing.</title>
        <authorList>
            <person name="Dextro R.B."/>
            <person name="Delbaje E."/>
            <person name="Freitas P.N.N."/>
            <person name="Geraldes V."/>
            <person name="Pinto E."/>
            <person name="Long P.F."/>
            <person name="Fiore M.F."/>
        </authorList>
    </citation>
    <scope>NUCLEOTIDE SEQUENCE [LARGE SCALE GENOMIC DNA]</scope>
    <source>
        <strain evidence="2 3">CENA392</strain>
    </source>
</reference>
<dbReference type="Proteomes" id="UP001223520">
    <property type="component" value="Chromosome"/>
</dbReference>
<sequence>MYQFSSQTVLAISVVAAYSSGVVAPSHVLRITTRKRNSSTSLTITSNKIKERSHRSTVV</sequence>
<feature type="region of interest" description="Disordered" evidence="1">
    <location>
        <begin position="37"/>
        <end position="59"/>
    </location>
</feature>
<gene>
    <name evidence="2" type="ORF">QI031_20895</name>
</gene>
<dbReference type="EMBL" id="CP124543">
    <property type="protein sequence ID" value="WGV24233.1"/>
    <property type="molecule type" value="Genomic_DNA"/>
</dbReference>